<proteinExistence type="predicted"/>
<dbReference type="InterPro" id="IPR054622">
    <property type="entry name" value="DVU0150-like"/>
</dbReference>
<protein>
    <submittedName>
        <fullName evidence="1">Uncharacterized protein</fullName>
    </submittedName>
</protein>
<evidence type="ECO:0000313" key="2">
    <source>
        <dbReference type="Proteomes" id="UP000522333"/>
    </source>
</evidence>
<accession>A0A848CFN8</accession>
<dbReference type="AlphaFoldDB" id="A0A848CFN8"/>
<dbReference type="EMBL" id="JABAFY010000009">
    <property type="protein sequence ID" value="NME51699.1"/>
    <property type="molecule type" value="Genomic_DNA"/>
</dbReference>
<dbReference type="NCBIfam" id="NF040783">
    <property type="entry name" value="DVU0150_fam"/>
    <property type="match status" value="1"/>
</dbReference>
<name>A0A848CFN8_9BACT</name>
<organism evidence="1 2">
    <name type="scientific">Desulfovibrio piger</name>
    <dbReference type="NCBI Taxonomy" id="901"/>
    <lineage>
        <taxon>Bacteria</taxon>
        <taxon>Pseudomonadati</taxon>
        <taxon>Thermodesulfobacteriota</taxon>
        <taxon>Desulfovibrionia</taxon>
        <taxon>Desulfovibrionales</taxon>
        <taxon>Desulfovibrionaceae</taxon>
        <taxon>Desulfovibrio</taxon>
    </lineage>
</organism>
<dbReference type="Proteomes" id="UP000522333">
    <property type="component" value="Unassembled WGS sequence"/>
</dbReference>
<dbReference type="RefSeq" id="WP_168935155.1">
    <property type="nucleotide sequence ID" value="NZ_CAJKKT010000009.1"/>
</dbReference>
<dbReference type="GeneID" id="83730159"/>
<reference evidence="1 2" key="1">
    <citation type="submission" date="2020-04" db="EMBL/GenBank/DDBJ databases">
        <authorList>
            <person name="Hitch T.C.A."/>
            <person name="Wylensek D."/>
            <person name="Clavel T."/>
        </authorList>
    </citation>
    <scope>NUCLEOTIDE SEQUENCE [LARGE SCALE GENOMIC DNA]</scope>
    <source>
        <strain evidence="1 2">PG-251-APC-1</strain>
    </source>
</reference>
<evidence type="ECO:0000313" key="1">
    <source>
        <dbReference type="EMBL" id="NME51699.1"/>
    </source>
</evidence>
<gene>
    <name evidence="1" type="ORF">HF854_03935</name>
</gene>
<sequence length="101" mass="11362">MKMMRKLWTAIAGSFVMLLVMMPSLALAAKKAAANVVIVADTRRLDGIMLWWAQMYNDSHLYFTILTIIIIPTVGCIFGFLADVVMSHIGIDLKHRELAEH</sequence>
<comment type="caution">
    <text evidence="1">The sequence shown here is derived from an EMBL/GenBank/DDBJ whole genome shotgun (WGS) entry which is preliminary data.</text>
</comment>